<keyword evidence="1" id="KW-0812">Transmembrane</keyword>
<evidence type="ECO:0008006" key="4">
    <source>
        <dbReference type="Google" id="ProtNLM"/>
    </source>
</evidence>
<evidence type="ECO:0000256" key="1">
    <source>
        <dbReference type="SAM" id="Phobius"/>
    </source>
</evidence>
<keyword evidence="1" id="KW-0472">Membrane</keyword>
<dbReference type="EMBL" id="JBBYHS010000008">
    <property type="protein sequence ID" value="MEL1253788.1"/>
    <property type="molecule type" value="Genomic_DNA"/>
</dbReference>
<reference evidence="2 3" key="1">
    <citation type="submission" date="2024-04" db="EMBL/GenBank/DDBJ databases">
        <title>Flavobacterium sp. DGU38 16S ribosomal RNA gene Genome sequencing and assembly.</title>
        <authorList>
            <person name="Park S."/>
        </authorList>
    </citation>
    <scope>NUCLEOTIDE SEQUENCE [LARGE SCALE GENOMIC DNA]</scope>
    <source>
        <strain evidence="2 3">DGU38</strain>
    </source>
</reference>
<keyword evidence="3" id="KW-1185">Reference proteome</keyword>
<name>A0ABU9IMX5_9FLAO</name>
<comment type="caution">
    <text evidence="2">The sequence shown here is derived from an EMBL/GenBank/DDBJ whole genome shotgun (WGS) entry which is preliminary data.</text>
</comment>
<accession>A0ABU9IMX5</accession>
<feature type="non-terminal residue" evidence="2">
    <location>
        <position position="2305"/>
    </location>
</feature>
<dbReference type="Proteomes" id="UP001485226">
    <property type="component" value="Unassembled WGS sequence"/>
</dbReference>
<dbReference type="Pfam" id="PF13573">
    <property type="entry name" value="SprB"/>
    <property type="match status" value="2"/>
</dbReference>
<feature type="transmembrane region" description="Helical" evidence="1">
    <location>
        <begin position="12"/>
        <end position="37"/>
    </location>
</feature>
<gene>
    <name evidence="2" type="ORF">AAEO57_08375</name>
</gene>
<evidence type="ECO:0000313" key="3">
    <source>
        <dbReference type="Proteomes" id="UP001485226"/>
    </source>
</evidence>
<evidence type="ECO:0000313" key="2">
    <source>
        <dbReference type="EMBL" id="MEL1253788.1"/>
    </source>
</evidence>
<proteinExistence type="predicted"/>
<keyword evidence="1" id="KW-1133">Transmembrane helix</keyword>
<feature type="transmembrane region" description="Helical" evidence="1">
    <location>
        <begin position="49"/>
        <end position="66"/>
    </location>
</feature>
<dbReference type="InterPro" id="IPR025667">
    <property type="entry name" value="SprB_repeat"/>
</dbReference>
<organism evidence="2 3">
    <name type="scientific">Flavobacterium calami</name>
    <dbReference type="NCBI Taxonomy" id="3139144"/>
    <lineage>
        <taxon>Bacteria</taxon>
        <taxon>Pseudomonadati</taxon>
        <taxon>Bacteroidota</taxon>
        <taxon>Flavobacteriia</taxon>
        <taxon>Flavobacteriales</taxon>
        <taxon>Flavobacteriaceae</taxon>
        <taxon>Flavobacterium</taxon>
    </lineage>
</organism>
<sequence length="2305" mass="247337">MKKPTTFKPAELVVAMITNFVLLAKNLFIDLSILFFYKEEVKYLKAIKIKSTAILVFFLFFAFNIVQAQDPVGTKFSARLDDGKGNKYFKVQGDVKLIGNSILRPDGERLPYNGTKNNNDLNAVYIDIDGDGNTTSSSSANLLINNGCKRIVFAGLYWSAMYPNEVANGDSNCFNCGTAPRDDWNEVLFKMPNRAYERIVADKANPREVIFKGSNANDFNNGVYVCFKDVTAKLQGLTEADGEYTVANLRATRGIRRGGAAGGWTLVVIYESPTVTSKYISVFDGAQMTNVDPGTNQLLKVDIPISGFQTVRDTNIPVIAKVGVAALDGDLDRKGDGLLFRNGLVPTSALNSSFTPITNSLNLTTLSPESNSNFFNASITVDNAHVTNRNPASQNNLGFDIDYLEIPNPNNTVIPNGATEGTYRMFTNTSGADGYAAFVTTFAVEIIEPKITLTKEVFDYSTTPPTNMGNKDVTLGKELNYVIGFQNQGNDNAINFTITDKLPINTKFNYPADIIDLPPPIVIGRTTYRVTHTYDAATRTITFTIPKEYVEVKDPRYTIRFKVKVVESCSEISDVCSNVVRNEALSKYNGFFNSNIDYGDYSLDSYTNCNIGIPQSTNFLVDVDDCKFERNEVLCGTSIQIKAANGYSSYSWSTSPTGTPVIGTDQTLTVVKEGVYYVKNTAPAPCLSIAEKFTVTLPNGLLENPVLPYAREPYAGNITVCPDNGKLLPNLFLCGAADFRDIRTGISATGTTMVWEKLNEGSCTAVANDKCANENASCTWTEVGTGPNYRADTKGQYRLTIKYQNNCVNQFYFNVFKNEVNPTVTYNDIYCNTKGKITVNGLPTGYVYSLTKNGTYTSTNTFTINTAGNYTVYIKQTGVVTNPCIFEVSVNIVDRKLEVETIVTHPVCFGDKGSIKVNTSGVRGQYYYELFRNGNSVQKVGPVASGDYTFNNLDQGGYSYTVRTDDGCSYTNYYVAINQSAGEIIASAAITRPLTDCTTGIIKITASQDRNWSNSFYYFVNGSSTFQTSNEIEVTTAGLYTIRVVGNNNCEKIVTIDVPKTPKPTYDIVAPTNINCYGEPAEIRINLTSSTAGYTMGYSINDGATYQTSPVFTNLTPGTYKVKVRYSVTYPVSYPPYTETQHCSDPSQTVTITGPTSSVTASAGVAELAGCGPLENGLPTGLIRFTNVEGGTAPYEYSFNGGGSWQASPEKFVVSSTVPYDLRVRDKFGCFYKIPYNVILDPKPQDPSIDNNITPIYNCDGSATATVVVNTPTSSGSTYTYEYYLKKDGSATAVPNNPITSNVFNNVPAGNHKVIVKYNIQTVSTYSNLLQEDFGNGGDTQSPGINSLYCWEKQDGNTDAFASCPAIDGWHSWLLNDGDYVVTNALLPDHDPDFRWILPKDHTAVLNNTTGITNGRFLAVNIGELQKGAVLYSKTINDILPYQDMSVSLYMINLLKESNALASPQLTVRLVKNGVVVGTPIDFPLIPRDEKWHSTTDLAGGQIFKLNPGNNTSLEFQILSNLAEIQGNDLAIDDILVYQVPKACGNEIEIPVVVNTNGAFTVPTPGVKDTTCSNTNDGTITISASNFGTGFFYSTDNGASWDNSTTSPVTVTKGAGTYKVIVKNDVAGTCQFSFEAVIKSPQAILIVKVDKTAVTCAPSPDGSITVTTVTGGTGSYQYQLSDASGIVRVFQSGKTFAGLGEGTYKVMVKDANGCLSPASEDIVITRTTGPTATLAASSDLCYTPSNPASLVVTVTGGLSPYTYKLDNNTPITTNTFNNVGVGTHTIVVTDSNNCTATISNIIIQPELKLTASLAQDLTCLVNASITSVVTGGHTGAYTYTVSRNGATATAASFPYTATQPGNYVFTVTDSKGCTATSNTVVVSPKTTPGLTFGKTDITCNNANDGTITVTGTNGFTSVYTYAIKLSSASTYTTQTTNQFAGLAAGTYNIKVIDSKGCESAVSNVTILNPTAVGGTISATELGCSSTGTVPAVVTVVGSGGSGSYQYSFNGTTNFTSSNTYSTSSAGTVTAYIKDSKGCLLNPPLEIVINPRSSITGINVLFDTGLECPAYEAHVKFQAIGGLSPIRYQIIAGPAGYSSAIVSDGEFKNLKPGDYIFRATDKNGCSFDLNYKIKSTPDVVAGGSVLTPIKCFNGTGTLQFTVNGVKDRGYDYVIRNAGGTVIQSANNVSETVTTINVTAAQPAGVYTITVTDRKTSCPATYSLTLTQPSAALSATVAQVNANCNVATSKVTVTAAGGTPGYTYAYKQNNVAPVAADYVASNSADLNPATNTQWDVWVKDLNGCTVK</sequence>
<protein>
    <recommendedName>
        <fullName evidence="4">Gliding motility-associated C-terminal domain-containing protein</fullName>
    </recommendedName>
</protein>
<dbReference type="RefSeq" id="WP_423972144.1">
    <property type="nucleotide sequence ID" value="NZ_JBBYHS010000008.1"/>
</dbReference>